<dbReference type="OMA" id="WQMDIKV"/>
<feature type="region of interest" description="Disordered" evidence="1">
    <location>
        <begin position="1"/>
        <end position="30"/>
    </location>
</feature>
<reference evidence="3 4" key="1">
    <citation type="journal article" date="2004" name="Nature">
        <title>Genome sequence of the ultrasmall unicellular red alga Cyanidioschyzon merolae 10D.</title>
        <authorList>
            <person name="Matsuzaki M."/>
            <person name="Misumi O."/>
            <person name="Shin-i T."/>
            <person name="Maruyama S."/>
            <person name="Takahara M."/>
            <person name="Miyagishima S."/>
            <person name="Mori T."/>
            <person name="Nishida K."/>
            <person name="Yagisawa F."/>
            <person name="Nishida K."/>
            <person name="Yoshida Y."/>
            <person name="Nishimura Y."/>
            <person name="Nakao S."/>
            <person name="Kobayashi T."/>
            <person name="Momoyama Y."/>
            <person name="Higashiyama T."/>
            <person name="Minoda A."/>
            <person name="Sano M."/>
            <person name="Nomoto H."/>
            <person name="Oishi K."/>
            <person name="Hayashi H."/>
            <person name="Ohta F."/>
            <person name="Nishizaka S."/>
            <person name="Haga S."/>
            <person name="Miura S."/>
            <person name="Morishita T."/>
            <person name="Kabeya Y."/>
            <person name="Terasawa K."/>
            <person name="Suzuki Y."/>
            <person name="Ishii Y."/>
            <person name="Asakawa S."/>
            <person name="Takano H."/>
            <person name="Ohta N."/>
            <person name="Kuroiwa H."/>
            <person name="Tanaka K."/>
            <person name="Shimizu N."/>
            <person name="Sugano S."/>
            <person name="Sato N."/>
            <person name="Nozaki H."/>
            <person name="Ogasawara N."/>
            <person name="Kohara Y."/>
            <person name="Kuroiwa T."/>
        </authorList>
    </citation>
    <scope>NUCLEOTIDE SEQUENCE [LARGE SCALE GENOMIC DNA]</scope>
    <source>
        <strain evidence="3 4">10D</strain>
    </source>
</reference>
<dbReference type="InterPro" id="IPR016135">
    <property type="entry name" value="UBQ-conjugating_enzyme/RWD"/>
</dbReference>
<dbReference type="CDD" id="cd23808">
    <property type="entry name" value="UBCc_UBE2W"/>
    <property type="match status" value="1"/>
</dbReference>
<dbReference type="STRING" id="280699.M1VA78"/>
<dbReference type="RefSeq" id="XP_005538005.1">
    <property type="nucleotide sequence ID" value="XM_005537948.1"/>
</dbReference>
<dbReference type="PANTHER" id="PTHR24067">
    <property type="entry name" value="UBIQUITIN-CONJUGATING ENZYME E2"/>
    <property type="match status" value="1"/>
</dbReference>
<dbReference type="AlphaFoldDB" id="M1VA78"/>
<evidence type="ECO:0000259" key="2">
    <source>
        <dbReference type="PROSITE" id="PS50127"/>
    </source>
</evidence>
<dbReference type="OrthoDB" id="406833at2759"/>
<dbReference type="Gramene" id="CMQ038CT">
    <property type="protein sequence ID" value="CMQ038CT"/>
    <property type="gene ID" value="CMQ038C"/>
</dbReference>
<sequence>METRSAVSGKETTQITPSGRGATRAPEGRHASVGAAAARDATLVFPEAPKRMSPMATRRLHKELSDWHLSGRTAESNPQPAIFLETPVTRLDEWFVSLRGVESTLYAGEVYRLRFRFPSDYPIEAPEVVFLGNPPVHEHVYSNGHLCLSILYDNWSPALTVNSVALSIQSMLSSATQKRRPPDNDAYVRNCRGRSPKHTRWLFHDDGV</sequence>
<dbReference type="Gene3D" id="3.10.110.10">
    <property type="entry name" value="Ubiquitin Conjugating Enzyme"/>
    <property type="match status" value="1"/>
</dbReference>
<dbReference type="GeneID" id="16996389"/>
<dbReference type="eggNOG" id="KOG0427">
    <property type="taxonomic scope" value="Eukaryota"/>
</dbReference>
<reference evidence="3 4" key="2">
    <citation type="journal article" date="2007" name="BMC Biol.">
        <title>A 100%-complete sequence reveals unusually simple genomic features in the hot-spring red alga Cyanidioschyzon merolae.</title>
        <authorList>
            <person name="Nozaki H."/>
            <person name="Takano H."/>
            <person name="Misumi O."/>
            <person name="Terasawa K."/>
            <person name="Matsuzaki M."/>
            <person name="Maruyama S."/>
            <person name="Nishida K."/>
            <person name="Yagisawa F."/>
            <person name="Yoshida Y."/>
            <person name="Fujiwara T."/>
            <person name="Takio S."/>
            <person name="Tamura K."/>
            <person name="Chung S.J."/>
            <person name="Nakamura S."/>
            <person name="Kuroiwa H."/>
            <person name="Tanaka K."/>
            <person name="Sato N."/>
            <person name="Kuroiwa T."/>
        </authorList>
    </citation>
    <scope>NUCLEOTIDE SEQUENCE [LARGE SCALE GENOMIC DNA]</scope>
    <source>
        <strain evidence="3 4">10D</strain>
    </source>
</reference>
<dbReference type="SMART" id="SM00212">
    <property type="entry name" value="UBCc"/>
    <property type="match status" value="1"/>
</dbReference>
<proteinExistence type="predicted"/>
<dbReference type="SUPFAM" id="SSF54495">
    <property type="entry name" value="UBC-like"/>
    <property type="match status" value="1"/>
</dbReference>
<evidence type="ECO:0000313" key="4">
    <source>
        <dbReference type="Proteomes" id="UP000007014"/>
    </source>
</evidence>
<protein>
    <submittedName>
        <fullName evidence="3">Similar to ubiquitin conjugating enzyme E2</fullName>
    </submittedName>
</protein>
<dbReference type="InterPro" id="IPR000608">
    <property type="entry name" value="UBC"/>
</dbReference>
<dbReference type="KEGG" id="cme:CYME_CMQ038C"/>
<dbReference type="InterPro" id="IPR050113">
    <property type="entry name" value="Ub_conjugating_enzyme"/>
</dbReference>
<dbReference type="Proteomes" id="UP000007014">
    <property type="component" value="Chromosome 17"/>
</dbReference>
<gene>
    <name evidence="3" type="ORF">CYME_CMQ038C</name>
</gene>
<dbReference type="HOGENOM" id="CLU_030988_15_1_1"/>
<evidence type="ECO:0000313" key="3">
    <source>
        <dbReference type="EMBL" id="BAM81969.1"/>
    </source>
</evidence>
<dbReference type="EMBL" id="AP006499">
    <property type="protein sequence ID" value="BAM81969.1"/>
    <property type="molecule type" value="Genomic_DNA"/>
</dbReference>
<organism evidence="3 4">
    <name type="scientific">Cyanidioschyzon merolae (strain NIES-3377 / 10D)</name>
    <name type="common">Unicellular red alga</name>
    <dbReference type="NCBI Taxonomy" id="280699"/>
    <lineage>
        <taxon>Eukaryota</taxon>
        <taxon>Rhodophyta</taxon>
        <taxon>Bangiophyceae</taxon>
        <taxon>Cyanidiales</taxon>
        <taxon>Cyanidiaceae</taxon>
        <taxon>Cyanidioschyzon</taxon>
    </lineage>
</organism>
<keyword evidence="4" id="KW-1185">Reference proteome</keyword>
<name>M1VA78_CYAM1</name>
<feature type="domain" description="UBC core" evidence="2">
    <location>
        <begin position="55"/>
        <end position="208"/>
    </location>
</feature>
<accession>M1VA78</accession>
<dbReference type="PROSITE" id="PS50127">
    <property type="entry name" value="UBC_2"/>
    <property type="match status" value="1"/>
</dbReference>
<dbReference type="Pfam" id="PF00179">
    <property type="entry name" value="UQ_con"/>
    <property type="match status" value="1"/>
</dbReference>
<evidence type="ECO:0000256" key="1">
    <source>
        <dbReference type="SAM" id="MobiDB-lite"/>
    </source>
</evidence>